<name>A0A914KY87_MELIC</name>
<proteinExistence type="predicted"/>
<keyword evidence="3" id="KW-1185">Reference proteome</keyword>
<comment type="subcellular location">
    <subcellularLocation>
        <location evidence="1">Secreted</location>
    </subcellularLocation>
</comment>
<sequence length="266" mass="30520">MRQKRKAKPCLECCNAVRKCADKRHGKLSECVPEYSGGGYFKNGDETTGRYRSWLCVSSQKYGNCDEFYQWCGMKCNGHRLELSPANTKVLWLLLQDSPDLLNKLSQRRKSFCESDLLKINSLNNFWDKTWDFIKKLPGSFVQRSKEVIRLTTLCRFPKQVSHCERMVPKWSCGPSGDGKSEINEVEMGLCVYASFWCANSELVEFTKCCIVHDRCYIDKKGLTKCDGDFCTCLHETSKGKCYVFAGKVFCHVVKDLLGHLVYNGR</sequence>
<accession>A0A914KY87</accession>
<evidence type="ECO:0000313" key="3">
    <source>
        <dbReference type="Proteomes" id="UP000887563"/>
    </source>
</evidence>
<evidence type="ECO:0000256" key="2">
    <source>
        <dbReference type="ARBA" id="ARBA00022525"/>
    </source>
</evidence>
<evidence type="ECO:0000256" key="1">
    <source>
        <dbReference type="ARBA" id="ARBA00004613"/>
    </source>
</evidence>
<dbReference type="WBParaSite" id="Minc3s00172g06710">
    <property type="protein sequence ID" value="Minc3s00172g06710"/>
    <property type="gene ID" value="Minc3s00172g06710"/>
</dbReference>
<dbReference type="PROSITE" id="PS00118">
    <property type="entry name" value="PA2_HIS"/>
    <property type="match status" value="1"/>
</dbReference>
<dbReference type="Proteomes" id="UP000887563">
    <property type="component" value="Unplaced"/>
</dbReference>
<reference evidence="4" key="1">
    <citation type="submission" date="2022-11" db="UniProtKB">
        <authorList>
            <consortium name="WormBaseParasite"/>
        </authorList>
    </citation>
    <scope>IDENTIFICATION</scope>
</reference>
<dbReference type="InterPro" id="IPR033113">
    <property type="entry name" value="PLA2_histidine"/>
</dbReference>
<protein>
    <submittedName>
        <fullName evidence="4">Phospholipase A(2)</fullName>
    </submittedName>
</protein>
<dbReference type="GO" id="GO:0005576">
    <property type="term" value="C:extracellular region"/>
    <property type="evidence" value="ECO:0007669"/>
    <property type="project" value="UniProtKB-SubCell"/>
</dbReference>
<dbReference type="AlphaFoldDB" id="A0A914KY87"/>
<organism evidence="3 4">
    <name type="scientific">Meloidogyne incognita</name>
    <name type="common">Southern root-knot nematode worm</name>
    <name type="synonym">Oxyuris incognita</name>
    <dbReference type="NCBI Taxonomy" id="6306"/>
    <lineage>
        <taxon>Eukaryota</taxon>
        <taxon>Metazoa</taxon>
        <taxon>Ecdysozoa</taxon>
        <taxon>Nematoda</taxon>
        <taxon>Chromadorea</taxon>
        <taxon>Rhabditida</taxon>
        <taxon>Tylenchina</taxon>
        <taxon>Tylenchomorpha</taxon>
        <taxon>Tylenchoidea</taxon>
        <taxon>Meloidogynidae</taxon>
        <taxon>Meloidogyninae</taxon>
        <taxon>Meloidogyne</taxon>
        <taxon>Meloidogyne incognita group</taxon>
    </lineage>
</organism>
<keyword evidence="2" id="KW-0964">Secreted</keyword>
<evidence type="ECO:0000313" key="4">
    <source>
        <dbReference type="WBParaSite" id="Minc3s00172g06710"/>
    </source>
</evidence>